<dbReference type="Gene3D" id="3.40.50.2000">
    <property type="entry name" value="Glycogen Phosphorylase B"/>
    <property type="match status" value="2"/>
</dbReference>
<accession>A0A3M0FZJ6</accession>
<dbReference type="OrthoDB" id="9771846at2"/>
<dbReference type="GO" id="GO:0016740">
    <property type="term" value="F:transferase activity"/>
    <property type="evidence" value="ECO:0007669"/>
    <property type="project" value="UniProtKB-KW"/>
</dbReference>
<sequence>MTRENTTPTTRRLRVMQSFGAPRPTTNPYIHMLDESLAKEPGIEHLRFDYKRALLGKYDVLHFHWPETLLGGTTRPKRLVRALLASALLLRLRWGKVTVVRTVHNVELPSGISRWERWFLQGVEDHTSYRIALNQHSASFGQRSCVIPHGHYIDWFAGVPPVEAEDDTLGFVGLIRQYKGVESLIGAFKGTLESLPDTILRICGNPTSELMRQEVESLAREDSRIILDLRYLSEEAFATAIMGMRGVVLPYRFMHNSGAVLAALSLGRPVLVPDNEMNRDLASEVGPGWIHHFSDDLTPGDVIAFREAVSALPVEPPRLGARGWADAGRRHAEAYATASRRRA</sequence>
<dbReference type="Pfam" id="PF13692">
    <property type="entry name" value="Glyco_trans_1_4"/>
    <property type="match status" value="1"/>
</dbReference>
<name>A0A3M0FZJ6_9ACTN</name>
<gene>
    <name evidence="1" type="ORF">EAX62_13105</name>
</gene>
<evidence type="ECO:0000313" key="1">
    <source>
        <dbReference type="EMBL" id="RMB58151.1"/>
    </source>
</evidence>
<reference evidence="1 2" key="1">
    <citation type="submission" date="2018-10" db="EMBL/GenBank/DDBJ databases">
        <title>Tessaracoccus antarcticuss sp. nov., isolated from sediment.</title>
        <authorList>
            <person name="Zhou L.Y."/>
            <person name="Du Z.J."/>
        </authorList>
    </citation>
    <scope>NUCLEOTIDE SEQUENCE [LARGE SCALE GENOMIC DNA]</scope>
    <source>
        <strain evidence="1 2">JDX10</strain>
    </source>
</reference>
<dbReference type="Proteomes" id="UP000275256">
    <property type="component" value="Unassembled WGS sequence"/>
</dbReference>
<keyword evidence="2" id="KW-1185">Reference proteome</keyword>
<organism evidence="1 2">
    <name type="scientific">Tessaracoccus antarcticus</name>
    <dbReference type="NCBI Taxonomy" id="2479848"/>
    <lineage>
        <taxon>Bacteria</taxon>
        <taxon>Bacillati</taxon>
        <taxon>Actinomycetota</taxon>
        <taxon>Actinomycetes</taxon>
        <taxon>Propionibacteriales</taxon>
        <taxon>Propionibacteriaceae</taxon>
        <taxon>Tessaracoccus</taxon>
    </lineage>
</organism>
<dbReference type="PANTHER" id="PTHR12526">
    <property type="entry name" value="GLYCOSYLTRANSFERASE"/>
    <property type="match status" value="1"/>
</dbReference>
<keyword evidence="1" id="KW-0808">Transferase</keyword>
<evidence type="ECO:0000313" key="2">
    <source>
        <dbReference type="Proteomes" id="UP000275256"/>
    </source>
</evidence>
<protein>
    <submittedName>
        <fullName evidence="1">Glycosyl transferase</fullName>
    </submittedName>
</protein>
<dbReference type="EMBL" id="REFW01000004">
    <property type="protein sequence ID" value="RMB58151.1"/>
    <property type="molecule type" value="Genomic_DNA"/>
</dbReference>
<proteinExistence type="predicted"/>
<dbReference type="AlphaFoldDB" id="A0A3M0FZJ6"/>
<dbReference type="SUPFAM" id="SSF53756">
    <property type="entry name" value="UDP-Glycosyltransferase/glycogen phosphorylase"/>
    <property type="match status" value="1"/>
</dbReference>
<comment type="caution">
    <text evidence="1">The sequence shown here is derived from an EMBL/GenBank/DDBJ whole genome shotgun (WGS) entry which is preliminary data.</text>
</comment>